<dbReference type="Proteomes" id="UP000314294">
    <property type="component" value="Unassembled WGS sequence"/>
</dbReference>
<dbReference type="AlphaFoldDB" id="A0A4Z2IEA2"/>
<dbReference type="EMBL" id="SRLO01000100">
    <property type="protein sequence ID" value="TNN75662.1"/>
    <property type="molecule type" value="Genomic_DNA"/>
</dbReference>
<feature type="region of interest" description="Disordered" evidence="1">
    <location>
        <begin position="133"/>
        <end position="162"/>
    </location>
</feature>
<proteinExistence type="predicted"/>
<comment type="caution">
    <text evidence="2">The sequence shown here is derived from an EMBL/GenBank/DDBJ whole genome shotgun (WGS) entry which is preliminary data.</text>
</comment>
<gene>
    <name evidence="2" type="ORF">EYF80_014025</name>
</gene>
<name>A0A4Z2IEA2_9TELE</name>
<reference evidence="2 3" key="1">
    <citation type="submission" date="2019-03" db="EMBL/GenBank/DDBJ databases">
        <title>First draft genome of Liparis tanakae, snailfish: a comprehensive survey of snailfish specific genes.</title>
        <authorList>
            <person name="Kim W."/>
            <person name="Song I."/>
            <person name="Jeong J.-H."/>
            <person name="Kim D."/>
            <person name="Kim S."/>
            <person name="Ryu S."/>
            <person name="Song J.Y."/>
            <person name="Lee S.K."/>
        </authorList>
    </citation>
    <scope>NUCLEOTIDE SEQUENCE [LARGE SCALE GENOMIC DNA]</scope>
    <source>
        <tissue evidence="2">Muscle</tissue>
    </source>
</reference>
<keyword evidence="3" id="KW-1185">Reference proteome</keyword>
<organism evidence="2 3">
    <name type="scientific">Liparis tanakae</name>
    <name type="common">Tanaka's snailfish</name>
    <dbReference type="NCBI Taxonomy" id="230148"/>
    <lineage>
        <taxon>Eukaryota</taxon>
        <taxon>Metazoa</taxon>
        <taxon>Chordata</taxon>
        <taxon>Craniata</taxon>
        <taxon>Vertebrata</taxon>
        <taxon>Euteleostomi</taxon>
        <taxon>Actinopterygii</taxon>
        <taxon>Neopterygii</taxon>
        <taxon>Teleostei</taxon>
        <taxon>Neoteleostei</taxon>
        <taxon>Acanthomorphata</taxon>
        <taxon>Eupercaria</taxon>
        <taxon>Perciformes</taxon>
        <taxon>Cottioidei</taxon>
        <taxon>Cottales</taxon>
        <taxon>Liparidae</taxon>
        <taxon>Liparis</taxon>
    </lineage>
</organism>
<protein>
    <submittedName>
        <fullName evidence="2">Uncharacterized protein</fullName>
    </submittedName>
</protein>
<sequence length="162" mass="17732">MSAGKTEDTCRIYIDQLFNPLRFYIKYFCKASGNHERTVSFALNGAECPGLGAGVAAAGTGLLERGGFGGRRKGSVRSPVLRARLGTRFRTCVWRRDVWVTHSDVDTLNKKKVNIASFFEKLLKLRAQTEPVGVSPVTKRTAQELQSTRPGAPVAPGSPLHQ</sequence>
<evidence type="ECO:0000313" key="3">
    <source>
        <dbReference type="Proteomes" id="UP000314294"/>
    </source>
</evidence>
<accession>A0A4Z2IEA2</accession>
<dbReference type="OrthoDB" id="10620195at2759"/>
<evidence type="ECO:0000313" key="2">
    <source>
        <dbReference type="EMBL" id="TNN75662.1"/>
    </source>
</evidence>
<evidence type="ECO:0000256" key="1">
    <source>
        <dbReference type="SAM" id="MobiDB-lite"/>
    </source>
</evidence>
<feature type="compositionally biased region" description="Polar residues" evidence="1">
    <location>
        <begin position="138"/>
        <end position="149"/>
    </location>
</feature>